<reference evidence="9 10" key="1">
    <citation type="submission" date="2015-09" db="EMBL/GenBank/DDBJ databases">
        <title>Draft genome sequence of a Caloramator mitchellensis, a moderate thermophile from the Great Artesian Basin of Australia.</title>
        <authorList>
            <person name="Patel B.K."/>
        </authorList>
    </citation>
    <scope>NUCLEOTIDE SEQUENCE [LARGE SCALE GENOMIC DNA]</scope>
    <source>
        <strain evidence="9 10">VF08</strain>
    </source>
</reference>
<feature type="domain" description="ACT" evidence="8">
    <location>
        <begin position="145"/>
        <end position="217"/>
    </location>
</feature>
<sequence>MITQTILRLSVAMLLGGLVGYEREHKNRPAGLRTHILVCIGSALVQIISFNYTNLYGPTAIDPMRLGAQVISGIGFLGAGTILKEGVNVKGLTTAASLWTVACIGLAIGSGFTIEATIATIFVFIALKGFKFLEQKISKEYKYYNLQVVVRNIPGVMGSIGKKLGEKGINIVGVEISGGEDEEAIIYLNLKASNESTSQEIFEMLMKITEIKEIKII</sequence>
<dbReference type="PANTHER" id="PTHR33778">
    <property type="entry name" value="PROTEIN MGTC"/>
    <property type="match status" value="1"/>
</dbReference>
<dbReference type="PATRIC" id="fig|908809.3.peg.755"/>
<feature type="transmembrane region" description="Helical" evidence="7">
    <location>
        <begin position="34"/>
        <end position="52"/>
    </location>
</feature>
<feature type="transmembrane region" description="Helical" evidence="7">
    <location>
        <begin position="98"/>
        <end position="127"/>
    </location>
</feature>
<keyword evidence="4 7" id="KW-0812">Transmembrane</keyword>
<dbReference type="InterPro" id="IPR045865">
    <property type="entry name" value="ACT-like_dom_sf"/>
</dbReference>
<dbReference type="AlphaFoldDB" id="A0A0R3K3A0"/>
<evidence type="ECO:0000313" key="9">
    <source>
        <dbReference type="EMBL" id="KRQ87410.1"/>
    </source>
</evidence>
<dbReference type="InterPro" id="IPR002912">
    <property type="entry name" value="ACT_dom"/>
</dbReference>
<dbReference type="EMBL" id="LKHP01000003">
    <property type="protein sequence ID" value="KRQ87410.1"/>
    <property type="molecule type" value="Genomic_DNA"/>
</dbReference>
<dbReference type="OrthoDB" id="9811198at2"/>
<keyword evidence="6 7" id="KW-0472">Membrane</keyword>
<keyword evidence="5 7" id="KW-1133">Transmembrane helix</keyword>
<comment type="similarity">
    <text evidence="2">Belongs to the MgtC/SapB family.</text>
</comment>
<evidence type="ECO:0000313" key="10">
    <source>
        <dbReference type="Proteomes" id="UP000052015"/>
    </source>
</evidence>
<dbReference type="GO" id="GO:0005886">
    <property type="term" value="C:plasma membrane"/>
    <property type="evidence" value="ECO:0007669"/>
    <property type="project" value="UniProtKB-SubCell"/>
</dbReference>
<dbReference type="Pfam" id="PF02308">
    <property type="entry name" value="MgtC"/>
    <property type="match status" value="1"/>
</dbReference>
<name>A0A0R3K3A0_CALMK</name>
<evidence type="ECO:0000256" key="7">
    <source>
        <dbReference type="SAM" id="Phobius"/>
    </source>
</evidence>
<proteinExistence type="inferred from homology"/>
<dbReference type="Gene3D" id="3.30.70.260">
    <property type="match status" value="1"/>
</dbReference>
<accession>A0A0R3K3A0</accession>
<gene>
    <name evidence="9" type="ORF">ABG79_00748</name>
</gene>
<dbReference type="PANTHER" id="PTHR33778:SF1">
    <property type="entry name" value="MAGNESIUM TRANSPORTER YHID-RELATED"/>
    <property type="match status" value="1"/>
</dbReference>
<organism evidence="9 10">
    <name type="scientific">Caloramator mitchellensis</name>
    <dbReference type="NCBI Taxonomy" id="908809"/>
    <lineage>
        <taxon>Bacteria</taxon>
        <taxon>Bacillati</taxon>
        <taxon>Bacillota</taxon>
        <taxon>Clostridia</taxon>
        <taxon>Eubacteriales</taxon>
        <taxon>Clostridiaceae</taxon>
        <taxon>Caloramator</taxon>
    </lineage>
</organism>
<evidence type="ECO:0000256" key="1">
    <source>
        <dbReference type="ARBA" id="ARBA00004651"/>
    </source>
</evidence>
<dbReference type="STRING" id="908809.ABG79_00748"/>
<dbReference type="PRINTS" id="PR01837">
    <property type="entry name" value="MGTCSAPBPROT"/>
</dbReference>
<evidence type="ECO:0000259" key="8">
    <source>
        <dbReference type="PROSITE" id="PS51671"/>
    </source>
</evidence>
<comment type="caution">
    <text evidence="9">The sequence shown here is derived from an EMBL/GenBank/DDBJ whole genome shotgun (WGS) entry which is preliminary data.</text>
</comment>
<dbReference type="InterPro" id="IPR003416">
    <property type="entry name" value="MgtC/SapB/SrpB/YhiD_fam"/>
</dbReference>
<evidence type="ECO:0000256" key="4">
    <source>
        <dbReference type="ARBA" id="ARBA00022692"/>
    </source>
</evidence>
<dbReference type="SUPFAM" id="SSF55021">
    <property type="entry name" value="ACT-like"/>
    <property type="match status" value="1"/>
</dbReference>
<keyword evidence="10" id="KW-1185">Reference proteome</keyword>
<evidence type="ECO:0000256" key="6">
    <source>
        <dbReference type="ARBA" id="ARBA00023136"/>
    </source>
</evidence>
<dbReference type="RefSeq" id="WP_057977254.1">
    <property type="nucleotide sequence ID" value="NZ_LKHP01000003.1"/>
</dbReference>
<evidence type="ECO:0000256" key="3">
    <source>
        <dbReference type="ARBA" id="ARBA00022475"/>
    </source>
</evidence>
<protein>
    <submittedName>
        <fullName evidence="9">Putative Mg(2+) transport ATPase</fullName>
    </submittedName>
</protein>
<evidence type="ECO:0000256" key="5">
    <source>
        <dbReference type="ARBA" id="ARBA00022989"/>
    </source>
</evidence>
<dbReference type="Proteomes" id="UP000052015">
    <property type="component" value="Unassembled WGS sequence"/>
</dbReference>
<keyword evidence="3" id="KW-1003">Cell membrane</keyword>
<comment type="subcellular location">
    <subcellularLocation>
        <location evidence="1">Cell membrane</location>
        <topology evidence="1">Multi-pass membrane protein</topology>
    </subcellularLocation>
</comment>
<dbReference type="PROSITE" id="PS51671">
    <property type="entry name" value="ACT"/>
    <property type="match status" value="1"/>
</dbReference>
<dbReference type="InterPro" id="IPR049177">
    <property type="entry name" value="MgtC_SapB_SrpB_YhiD_N"/>
</dbReference>
<evidence type="ECO:0000256" key="2">
    <source>
        <dbReference type="ARBA" id="ARBA00009298"/>
    </source>
</evidence>
<feature type="transmembrane region" description="Helical" evidence="7">
    <location>
        <begin position="6"/>
        <end position="22"/>
    </location>
</feature>